<dbReference type="EMBL" id="AP017313">
    <property type="protein sequence ID" value="BAU54161.1"/>
    <property type="molecule type" value="Genomic_DNA"/>
</dbReference>
<name>A0A110B2S1_9SPHI</name>
<proteinExistence type="predicted"/>
<protein>
    <submittedName>
        <fullName evidence="1">Uncharacterized protein</fullName>
    </submittedName>
</protein>
<accession>A0A110B2S1</accession>
<dbReference type="Pfam" id="PF06197">
    <property type="entry name" value="DUF998"/>
    <property type="match status" value="1"/>
</dbReference>
<gene>
    <name evidence="1" type="ORF">MgSA37_02333</name>
</gene>
<evidence type="ECO:0000313" key="1">
    <source>
        <dbReference type="EMBL" id="BAU54161.1"/>
    </source>
</evidence>
<dbReference type="OrthoDB" id="162515at2"/>
<dbReference type="KEGG" id="mgot:MgSA37_02333"/>
<evidence type="ECO:0000313" key="2">
    <source>
        <dbReference type="Proteomes" id="UP000218263"/>
    </source>
</evidence>
<dbReference type="RefSeq" id="WP_096352001.1">
    <property type="nucleotide sequence ID" value="NZ_AP017313.1"/>
</dbReference>
<organism evidence="1 2">
    <name type="scientific">Mucilaginibacter gotjawali</name>
    <dbReference type="NCBI Taxonomy" id="1550579"/>
    <lineage>
        <taxon>Bacteria</taxon>
        <taxon>Pseudomonadati</taxon>
        <taxon>Bacteroidota</taxon>
        <taxon>Sphingobacteriia</taxon>
        <taxon>Sphingobacteriales</taxon>
        <taxon>Sphingobacteriaceae</taxon>
        <taxon>Mucilaginibacter</taxon>
    </lineage>
</organism>
<keyword evidence="2" id="KW-1185">Reference proteome</keyword>
<dbReference type="AlphaFoldDB" id="A0A110B2S1"/>
<dbReference type="Proteomes" id="UP000218263">
    <property type="component" value="Chromosome"/>
</dbReference>
<sequence>MSQGLPFKKSLTQVALLCCGFSGILFILIYTVFGFLTQGFDALRNTISSLELVKNGWFQQVNFLLYGVLVVLFTIGLSKELIKSANARYIVLFQLLMGTGLIGLAIFIHEPLHQICNIMVFISVLAVLFLFAWQFYKTNSWKGWIVYSLVAACMTMALKALFMLAVTYHHWPGLFERFIFLPYNLWLFVLSTKLMGGRRLAAAV</sequence>
<dbReference type="InterPro" id="IPR009339">
    <property type="entry name" value="DUF998"/>
</dbReference>
<reference evidence="1 2" key="1">
    <citation type="submission" date="2015-12" db="EMBL/GenBank/DDBJ databases">
        <title>Genome sequence of Mucilaginibacter gotjawali.</title>
        <authorList>
            <person name="Lee J.S."/>
            <person name="Lee K.C."/>
            <person name="Kim K.K."/>
            <person name="Lee B.W."/>
        </authorList>
    </citation>
    <scope>NUCLEOTIDE SEQUENCE [LARGE SCALE GENOMIC DNA]</scope>
    <source>
        <strain evidence="1 2">SA3-7</strain>
    </source>
</reference>